<protein>
    <submittedName>
        <fullName evidence="1">Uncharacterized protein</fullName>
    </submittedName>
</protein>
<dbReference type="InterPro" id="IPR041883">
    <property type="entry name" value="PilM_N-ter"/>
</dbReference>
<comment type="caution">
    <text evidence="1">The sequence shown here is derived from an EMBL/GenBank/DDBJ whole genome shotgun (WGS) entry which is preliminary data.</text>
</comment>
<dbReference type="Pfam" id="PF07419">
    <property type="entry name" value="PilM"/>
    <property type="match status" value="1"/>
</dbReference>
<dbReference type="EMBL" id="BAAAZE010000008">
    <property type="protein sequence ID" value="GAA4023190.1"/>
    <property type="molecule type" value="Genomic_DNA"/>
</dbReference>
<proteinExistence type="predicted"/>
<dbReference type="RefSeq" id="WP_344763222.1">
    <property type="nucleotide sequence ID" value="NZ_BAAAZE010000008.1"/>
</dbReference>
<evidence type="ECO:0000313" key="1">
    <source>
        <dbReference type="EMBL" id="GAA4023190.1"/>
    </source>
</evidence>
<reference evidence="2" key="1">
    <citation type="journal article" date="2019" name="Int. J. Syst. Evol. Microbiol.">
        <title>The Global Catalogue of Microorganisms (GCM) 10K type strain sequencing project: providing services to taxonomists for standard genome sequencing and annotation.</title>
        <authorList>
            <consortium name="The Broad Institute Genomics Platform"/>
            <consortium name="The Broad Institute Genome Sequencing Center for Infectious Disease"/>
            <person name="Wu L."/>
            <person name="Ma J."/>
        </authorList>
    </citation>
    <scope>NUCLEOTIDE SEQUENCE [LARGE SCALE GENOMIC DNA]</scope>
    <source>
        <strain evidence="2">JCM 16673</strain>
    </source>
</reference>
<name>A0ABP7TBP4_9BURK</name>
<sequence>MWIAVIIAMIGSLIGFAAMSSQVELARAGDKSQVTALSENMTSYRAGVINFANANPGAACPAAVPAADFPTGYVALNPPLWSNCIWADGTIVVYATRMPEADIIDAISQMASRSVTAGRINTNTIPSQIETSFHGTDAPAALPALPASITPYQNGRPVWLAHRD</sequence>
<gene>
    <name evidence="1" type="ORF">GCM10022212_20690</name>
</gene>
<accession>A0ABP7TBP4</accession>
<keyword evidence="2" id="KW-1185">Reference proteome</keyword>
<dbReference type="InterPro" id="IPR009987">
    <property type="entry name" value="IM_PilM"/>
</dbReference>
<dbReference type="Proteomes" id="UP001501353">
    <property type="component" value="Unassembled WGS sequence"/>
</dbReference>
<dbReference type="Gene3D" id="3.30.1300.90">
    <property type="entry name" value="PilM protein, N-terminal domain"/>
    <property type="match status" value="1"/>
</dbReference>
<organism evidence="1 2">
    <name type="scientific">Actimicrobium antarcticum</name>
    <dbReference type="NCBI Taxonomy" id="1051899"/>
    <lineage>
        <taxon>Bacteria</taxon>
        <taxon>Pseudomonadati</taxon>
        <taxon>Pseudomonadota</taxon>
        <taxon>Betaproteobacteria</taxon>
        <taxon>Burkholderiales</taxon>
        <taxon>Oxalobacteraceae</taxon>
        <taxon>Actimicrobium</taxon>
    </lineage>
</organism>
<evidence type="ECO:0000313" key="2">
    <source>
        <dbReference type="Proteomes" id="UP001501353"/>
    </source>
</evidence>